<evidence type="ECO:0000313" key="9">
    <source>
        <dbReference type="WBParaSite" id="ACOC_0000971201-mRNA-1"/>
    </source>
</evidence>
<evidence type="ECO:0000256" key="5">
    <source>
        <dbReference type="ARBA" id="ARBA00023212"/>
    </source>
</evidence>
<comment type="subcellular location">
    <subcellularLocation>
        <location evidence="1">Cell membrane</location>
        <topology evidence="1">Peripheral membrane protein</topology>
        <orientation evidence="1">Cytoplasmic side</orientation>
    </subcellularLocation>
    <subcellularLocation>
        <location evidence="2">Cytoplasm</location>
    </subcellularLocation>
</comment>
<feature type="transmembrane region" description="Helical" evidence="6">
    <location>
        <begin position="339"/>
        <end position="359"/>
    </location>
</feature>
<dbReference type="InterPro" id="IPR018159">
    <property type="entry name" value="Spectrin/alpha-actinin"/>
</dbReference>
<sequence length="363" mass="41063">MVTKDVKIGYDDLVVAVHDRQQSLIKAVELAESFAAEIIPLDSWLTQAEKRLSALGKIPTDVEIMEKKLVEQLDLEEEVYQRGEDVNRTLAIVPTLSALVSVEDAKSLEAHANQLASRYESISHRIRFTKDLLNEMSATVKDLFADISNLEVWLSDMEKKMKEISEIAIAPDDLNEQSNIVEDLVTAITERDEQISTVIEVGRQLYRQAGGEEALFLQHRIEQIKRRYGDIAVVADEKLVLLAKAIPLSERFHDGFDAVMEWIEAVEEDLVQIDGTDFDTQTQLLFSMEEGVSRWRPEVDDLVAVSSQLQALSSPDQAEEIFQSTVEMMRRVNQIADKVSLYFIFFTVGCWFSNAFSSLKANS</sequence>
<dbReference type="EMBL" id="UYYA01004340">
    <property type="protein sequence ID" value="VDM61298.1"/>
    <property type="molecule type" value="Genomic_DNA"/>
</dbReference>
<protein>
    <submittedName>
        <fullName evidence="9">Spectrin repeat-containing domain protein</fullName>
    </submittedName>
</protein>
<keyword evidence="4" id="KW-0106">Calcium</keyword>
<dbReference type="PANTHER" id="PTHR12268:SF14">
    <property type="entry name" value="DYSTROPHIN-1"/>
    <property type="match status" value="1"/>
</dbReference>
<evidence type="ECO:0000256" key="4">
    <source>
        <dbReference type="ARBA" id="ARBA00022837"/>
    </source>
</evidence>
<keyword evidence="6" id="KW-1133">Transmembrane helix</keyword>
<dbReference type="GO" id="GO:0005886">
    <property type="term" value="C:plasma membrane"/>
    <property type="evidence" value="ECO:0007669"/>
    <property type="project" value="TreeGrafter"/>
</dbReference>
<evidence type="ECO:0000256" key="6">
    <source>
        <dbReference type="SAM" id="Phobius"/>
    </source>
</evidence>
<keyword evidence="6" id="KW-0812">Transmembrane</keyword>
<dbReference type="Gene3D" id="1.20.58.60">
    <property type="match status" value="1"/>
</dbReference>
<reference evidence="7 8" key="2">
    <citation type="submission" date="2018-11" db="EMBL/GenBank/DDBJ databases">
        <authorList>
            <consortium name="Pathogen Informatics"/>
        </authorList>
    </citation>
    <scope>NUCLEOTIDE SEQUENCE [LARGE SCALE GENOMIC DNA]</scope>
    <source>
        <strain evidence="7 8">Costa Rica</strain>
    </source>
</reference>
<accession>A0A0R3PUT9</accession>
<evidence type="ECO:0000256" key="1">
    <source>
        <dbReference type="ARBA" id="ARBA00004413"/>
    </source>
</evidence>
<dbReference type="Proteomes" id="UP000267027">
    <property type="component" value="Unassembled WGS sequence"/>
</dbReference>
<organism evidence="9">
    <name type="scientific">Angiostrongylus costaricensis</name>
    <name type="common">Nematode worm</name>
    <dbReference type="NCBI Taxonomy" id="334426"/>
    <lineage>
        <taxon>Eukaryota</taxon>
        <taxon>Metazoa</taxon>
        <taxon>Ecdysozoa</taxon>
        <taxon>Nematoda</taxon>
        <taxon>Chromadorea</taxon>
        <taxon>Rhabditida</taxon>
        <taxon>Rhabditina</taxon>
        <taxon>Rhabditomorpha</taxon>
        <taxon>Strongyloidea</taxon>
        <taxon>Metastrongylidae</taxon>
        <taxon>Angiostrongylus</taxon>
    </lineage>
</organism>
<keyword evidence="6" id="KW-0472">Membrane</keyword>
<dbReference type="STRING" id="334426.A0A0R3PUT9"/>
<evidence type="ECO:0000256" key="3">
    <source>
        <dbReference type="ARBA" id="ARBA00022490"/>
    </source>
</evidence>
<gene>
    <name evidence="7" type="ORF">ACOC_LOCUS9713</name>
</gene>
<evidence type="ECO:0000313" key="7">
    <source>
        <dbReference type="EMBL" id="VDM61298.1"/>
    </source>
</evidence>
<dbReference type="Pfam" id="PF00435">
    <property type="entry name" value="Spectrin"/>
    <property type="match status" value="2"/>
</dbReference>
<reference evidence="9" key="1">
    <citation type="submission" date="2017-02" db="UniProtKB">
        <authorList>
            <consortium name="WormBaseParasite"/>
        </authorList>
    </citation>
    <scope>IDENTIFICATION</scope>
</reference>
<name>A0A0R3PUT9_ANGCS</name>
<dbReference type="OrthoDB" id="2250192at2759"/>
<dbReference type="SMART" id="SM00150">
    <property type="entry name" value="SPEC"/>
    <property type="match status" value="2"/>
</dbReference>
<dbReference type="WBParaSite" id="ACOC_0000971201-mRNA-1">
    <property type="protein sequence ID" value="ACOC_0000971201-mRNA-1"/>
    <property type="gene ID" value="ACOC_0000971201"/>
</dbReference>
<keyword evidence="8" id="KW-1185">Reference proteome</keyword>
<dbReference type="OMA" id="SACKCIT"/>
<dbReference type="PANTHER" id="PTHR12268">
    <property type="entry name" value="E3 UBIQUITIN-PROTEIN LIGASE KCMF1"/>
    <property type="match status" value="1"/>
</dbReference>
<proteinExistence type="predicted"/>
<keyword evidence="5" id="KW-0206">Cytoskeleton</keyword>
<evidence type="ECO:0000313" key="8">
    <source>
        <dbReference type="Proteomes" id="UP000267027"/>
    </source>
</evidence>
<dbReference type="AlphaFoldDB" id="A0A0R3PUT9"/>
<dbReference type="SUPFAM" id="SSF46966">
    <property type="entry name" value="Spectrin repeat"/>
    <property type="match status" value="2"/>
</dbReference>
<dbReference type="InterPro" id="IPR002017">
    <property type="entry name" value="Spectrin_repeat"/>
</dbReference>
<dbReference type="InterPro" id="IPR050774">
    <property type="entry name" value="KCMF1/Dystrophin"/>
</dbReference>
<dbReference type="CDD" id="cd00176">
    <property type="entry name" value="SPEC"/>
    <property type="match status" value="1"/>
</dbReference>
<evidence type="ECO:0000256" key="2">
    <source>
        <dbReference type="ARBA" id="ARBA00004496"/>
    </source>
</evidence>
<keyword evidence="3" id="KW-0963">Cytoplasm</keyword>